<dbReference type="Pfam" id="PF17954">
    <property type="entry name" value="Pirin_C_2"/>
    <property type="match status" value="1"/>
</dbReference>
<feature type="binding site" evidence="2">
    <location>
        <position position="60"/>
    </location>
    <ligand>
        <name>Fe cation</name>
        <dbReference type="ChEBI" id="CHEBI:24875"/>
    </ligand>
</feature>
<dbReference type="InterPro" id="IPR003829">
    <property type="entry name" value="Pirin_N_dom"/>
</dbReference>
<organism evidence="6 7">
    <name type="scientific">Hymenobacter ginkgonis</name>
    <dbReference type="NCBI Taxonomy" id="2682976"/>
    <lineage>
        <taxon>Bacteria</taxon>
        <taxon>Pseudomonadati</taxon>
        <taxon>Bacteroidota</taxon>
        <taxon>Cytophagia</taxon>
        <taxon>Cytophagales</taxon>
        <taxon>Hymenobacteraceae</taxon>
        <taxon>Hymenobacter</taxon>
    </lineage>
</organism>
<dbReference type="AlphaFoldDB" id="A0A7K1TAX4"/>
<dbReference type="InterPro" id="IPR012093">
    <property type="entry name" value="Pirin"/>
</dbReference>
<reference evidence="6 7" key="1">
    <citation type="submission" date="2019-12" db="EMBL/GenBank/DDBJ databases">
        <title>Hymenobacter sp. HMF4947 Genome sequencing and assembly.</title>
        <authorList>
            <person name="Kang H."/>
            <person name="Cha I."/>
            <person name="Kim H."/>
            <person name="Joh K."/>
        </authorList>
    </citation>
    <scope>NUCLEOTIDE SEQUENCE [LARGE SCALE GENOMIC DNA]</scope>
    <source>
        <strain evidence="6 7">HMF4947</strain>
    </source>
</reference>
<evidence type="ECO:0000313" key="7">
    <source>
        <dbReference type="Proteomes" id="UP000441336"/>
    </source>
</evidence>
<dbReference type="Proteomes" id="UP000441336">
    <property type="component" value="Unassembled WGS sequence"/>
</dbReference>
<evidence type="ECO:0000256" key="3">
    <source>
        <dbReference type="RuleBase" id="RU003457"/>
    </source>
</evidence>
<comment type="cofactor">
    <cofactor evidence="2">
        <name>Fe cation</name>
        <dbReference type="ChEBI" id="CHEBI:24875"/>
    </cofactor>
    <text evidence="2">Binds 1 Fe cation per subunit.</text>
</comment>
<dbReference type="EMBL" id="WQKZ01000001">
    <property type="protein sequence ID" value="MVN75535.1"/>
    <property type="molecule type" value="Genomic_DNA"/>
</dbReference>
<feature type="domain" description="Pirin N-terminal" evidence="4">
    <location>
        <begin position="13"/>
        <end position="118"/>
    </location>
</feature>
<gene>
    <name evidence="6" type="ORF">GO988_04275</name>
</gene>
<proteinExistence type="inferred from homology"/>
<dbReference type="CDD" id="cd02910">
    <property type="entry name" value="cupin_Yhhw_N"/>
    <property type="match status" value="1"/>
</dbReference>
<dbReference type="PANTHER" id="PTHR43212:SF3">
    <property type="entry name" value="QUERCETIN 2,3-DIOXYGENASE"/>
    <property type="match status" value="1"/>
</dbReference>
<evidence type="ECO:0000313" key="6">
    <source>
        <dbReference type="EMBL" id="MVN75535.1"/>
    </source>
</evidence>
<feature type="binding site" evidence="2">
    <location>
        <position position="58"/>
    </location>
    <ligand>
        <name>Fe cation</name>
        <dbReference type="ChEBI" id="CHEBI:24875"/>
    </ligand>
</feature>
<sequence length="240" mass="26954">MLAYVSAAQRHHAAPTAWLSSYFLFSFADYFDRNNQQFGPLRVFNDDTVAPQNGFPQHPHSEMEIVTLVLEGEVSHEDTMGNRTTITAGEVQRMTAGTGLAHSEMNRQDKALHLYQLWFMPSQKGLAPSYEQKDLGFLNGKKNVLIPLVTGQRVLEDVVYINSNSTIYWSNLDAGKTLTFKTFPIRLTFIYLKQGSIYVNGVELGPSDQARIDSENVLEIKATQDAQFILIDLPGSEANY</sequence>
<keyword evidence="2" id="KW-0408">Iron</keyword>
<dbReference type="InterPro" id="IPR014710">
    <property type="entry name" value="RmlC-like_jellyroll"/>
</dbReference>
<dbReference type="PANTHER" id="PTHR43212">
    <property type="entry name" value="QUERCETIN 2,3-DIOXYGENASE"/>
    <property type="match status" value="1"/>
</dbReference>
<evidence type="ECO:0000259" key="5">
    <source>
        <dbReference type="Pfam" id="PF17954"/>
    </source>
</evidence>
<evidence type="ECO:0000256" key="1">
    <source>
        <dbReference type="ARBA" id="ARBA00008416"/>
    </source>
</evidence>
<dbReference type="SUPFAM" id="SSF51182">
    <property type="entry name" value="RmlC-like cupins"/>
    <property type="match status" value="1"/>
</dbReference>
<dbReference type="InterPro" id="IPR041602">
    <property type="entry name" value="Quercetinase_C"/>
</dbReference>
<feature type="domain" description="Quercetin 2,3-dioxygenase C-terminal cupin" evidence="5">
    <location>
        <begin position="156"/>
        <end position="233"/>
    </location>
</feature>
<comment type="caution">
    <text evidence="6">The sequence shown here is derived from an EMBL/GenBank/DDBJ whole genome shotgun (WGS) entry which is preliminary data.</text>
</comment>
<dbReference type="Gene3D" id="2.60.120.10">
    <property type="entry name" value="Jelly Rolls"/>
    <property type="match status" value="2"/>
</dbReference>
<protein>
    <submittedName>
        <fullName evidence="6">Pirin family protein</fullName>
    </submittedName>
</protein>
<keyword evidence="2" id="KW-0479">Metal-binding</keyword>
<evidence type="ECO:0000256" key="2">
    <source>
        <dbReference type="PIRSR" id="PIRSR006232-1"/>
    </source>
</evidence>
<dbReference type="Pfam" id="PF02678">
    <property type="entry name" value="Pirin"/>
    <property type="match status" value="1"/>
</dbReference>
<dbReference type="RefSeq" id="WP_157562265.1">
    <property type="nucleotide sequence ID" value="NZ_WQKZ01000001.1"/>
</dbReference>
<dbReference type="GO" id="GO:0046872">
    <property type="term" value="F:metal ion binding"/>
    <property type="evidence" value="ECO:0007669"/>
    <property type="project" value="UniProtKB-KW"/>
</dbReference>
<dbReference type="PIRSF" id="PIRSF006232">
    <property type="entry name" value="Pirin"/>
    <property type="match status" value="1"/>
</dbReference>
<accession>A0A7K1TAX4</accession>
<name>A0A7K1TAX4_9BACT</name>
<dbReference type="InterPro" id="IPR011051">
    <property type="entry name" value="RmlC_Cupin_sf"/>
</dbReference>
<feature type="binding site" evidence="2">
    <location>
        <position position="102"/>
    </location>
    <ligand>
        <name>Fe cation</name>
        <dbReference type="ChEBI" id="CHEBI:24875"/>
    </ligand>
</feature>
<comment type="similarity">
    <text evidence="1 3">Belongs to the pirin family.</text>
</comment>
<feature type="binding site" evidence="2">
    <location>
        <position position="104"/>
    </location>
    <ligand>
        <name>Fe cation</name>
        <dbReference type="ChEBI" id="CHEBI:24875"/>
    </ligand>
</feature>
<keyword evidence="7" id="KW-1185">Reference proteome</keyword>
<evidence type="ECO:0000259" key="4">
    <source>
        <dbReference type="Pfam" id="PF02678"/>
    </source>
</evidence>